<protein>
    <submittedName>
        <fullName evidence="1">Uncharacterized protein</fullName>
    </submittedName>
</protein>
<sequence>MDGGGSVDATRKTPPTLLRCTSRRSYCCENWSDEAYVAQKPLSCRSPYAVVKQVPYRFAARSLSPFTFHFATPEPASTTVSPASPATVPGSCKQAPPPATWMGKGCDESTALAALVLPSFRLSDF</sequence>
<reference evidence="1" key="1">
    <citation type="journal article" date="2022" name="bioRxiv">
        <title>Sequencing and chromosome-scale assembly of the giantPleurodeles waltlgenome.</title>
        <authorList>
            <person name="Brown T."/>
            <person name="Elewa A."/>
            <person name="Iarovenko S."/>
            <person name="Subramanian E."/>
            <person name="Araus A.J."/>
            <person name="Petzold A."/>
            <person name="Susuki M."/>
            <person name="Suzuki K.-i.T."/>
            <person name="Hayashi T."/>
            <person name="Toyoda A."/>
            <person name="Oliveira C."/>
            <person name="Osipova E."/>
            <person name="Leigh N.D."/>
            <person name="Simon A."/>
            <person name="Yun M.H."/>
        </authorList>
    </citation>
    <scope>NUCLEOTIDE SEQUENCE</scope>
    <source>
        <strain evidence="1">20211129_DDA</strain>
        <tissue evidence="1">Liver</tissue>
    </source>
</reference>
<proteinExistence type="predicted"/>
<comment type="caution">
    <text evidence="1">The sequence shown here is derived from an EMBL/GenBank/DDBJ whole genome shotgun (WGS) entry which is preliminary data.</text>
</comment>
<accession>A0AAV7T5T5</accession>
<dbReference type="EMBL" id="JANPWB010000007">
    <property type="protein sequence ID" value="KAJ1171444.1"/>
    <property type="molecule type" value="Genomic_DNA"/>
</dbReference>
<evidence type="ECO:0000313" key="1">
    <source>
        <dbReference type="EMBL" id="KAJ1171444.1"/>
    </source>
</evidence>
<dbReference type="Proteomes" id="UP001066276">
    <property type="component" value="Chromosome 4_1"/>
</dbReference>
<evidence type="ECO:0000313" key="2">
    <source>
        <dbReference type="Proteomes" id="UP001066276"/>
    </source>
</evidence>
<dbReference type="AlphaFoldDB" id="A0AAV7T5T5"/>
<keyword evidence="2" id="KW-1185">Reference proteome</keyword>
<organism evidence="1 2">
    <name type="scientific">Pleurodeles waltl</name>
    <name type="common">Iberian ribbed newt</name>
    <dbReference type="NCBI Taxonomy" id="8319"/>
    <lineage>
        <taxon>Eukaryota</taxon>
        <taxon>Metazoa</taxon>
        <taxon>Chordata</taxon>
        <taxon>Craniata</taxon>
        <taxon>Vertebrata</taxon>
        <taxon>Euteleostomi</taxon>
        <taxon>Amphibia</taxon>
        <taxon>Batrachia</taxon>
        <taxon>Caudata</taxon>
        <taxon>Salamandroidea</taxon>
        <taxon>Salamandridae</taxon>
        <taxon>Pleurodelinae</taxon>
        <taxon>Pleurodeles</taxon>
    </lineage>
</organism>
<name>A0AAV7T5T5_PLEWA</name>
<gene>
    <name evidence="1" type="ORF">NDU88_003305</name>
</gene>